<evidence type="ECO:0000313" key="2">
    <source>
        <dbReference type="Proteomes" id="UP001465668"/>
    </source>
</evidence>
<proteinExistence type="predicted"/>
<sequence length="176" mass="20286">MRTGWVYVCALYIAFEALNDPAMLCSCVALLAPTLVDFFSSDDQRLGDKRSLEQSVHNITPIAIDALYDDPLSKYTIAERISWGRGRQTTRGEDKGKRAFKRLHRAIQADQDILVRDPELEKSLDECLADLRLSDPQDDKSRIEATKGGLFRDTYRWVLENPDYKKWRCDQESRLL</sequence>
<dbReference type="EMBL" id="JARVKM010000060">
    <property type="protein sequence ID" value="KAK9772554.1"/>
    <property type="molecule type" value="Genomic_DNA"/>
</dbReference>
<reference evidence="1 2" key="1">
    <citation type="submission" date="2024-02" db="EMBL/GenBank/DDBJ databases">
        <title>First draft genome assembly of two strains of Seiridium cardinale.</title>
        <authorList>
            <person name="Emiliani G."/>
            <person name="Scali E."/>
        </authorList>
    </citation>
    <scope>NUCLEOTIDE SEQUENCE [LARGE SCALE GENOMIC DNA]</scope>
    <source>
        <strain evidence="1 2">BM-138-000479</strain>
    </source>
</reference>
<name>A0ABR2XFS8_9PEZI</name>
<dbReference type="PANTHER" id="PTHR10622">
    <property type="entry name" value="HET DOMAIN-CONTAINING PROTEIN"/>
    <property type="match status" value="1"/>
</dbReference>
<accession>A0ABR2XFS8</accession>
<protein>
    <submittedName>
        <fullName evidence="1">NACHT domain-containing protein</fullName>
    </submittedName>
</protein>
<evidence type="ECO:0000313" key="1">
    <source>
        <dbReference type="EMBL" id="KAK9772554.1"/>
    </source>
</evidence>
<dbReference type="Proteomes" id="UP001465668">
    <property type="component" value="Unassembled WGS sequence"/>
</dbReference>
<dbReference type="PANTHER" id="PTHR10622:SF13">
    <property type="entry name" value="NACHT DOMAIN-CONTAINING PROTEIN"/>
    <property type="match status" value="1"/>
</dbReference>
<gene>
    <name evidence="1" type="ORF">SCAR479_10771</name>
</gene>
<keyword evidence="2" id="KW-1185">Reference proteome</keyword>
<comment type="caution">
    <text evidence="1">The sequence shown here is derived from an EMBL/GenBank/DDBJ whole genome shotgun (WGS) entry which is preliminary data.</text>
</comment>
<organism evidence="1 2">
    <name type="scientific">Seiridium cardinale</name>
    <dbReference type="NCBI Taxonomy" id="138064"/>
    <lineage>
        <taxon>Eukaryota</taxon>
        <taxon>Fungi</taxon>
        <taxon>Dikarya</taxon>
        <taxon>Ascomycota</taxon>
        <taxon>Pezizomycotina</taxon>
        <taxon>Sordariomycetes</taxon>
        <taxon>Xylariomycetidae</taxon>
        <taxon>Amphisphaeriales</taxon>
        <taxon>Sporocadaceae</taxon>
        <taxon>Seiridium</taxon>
    </lineage>
</organism>